<dbReference type="Proteomes" id="UP000284178">
    <property type="component" value="Unassembled WGS sequence"/>
</dbReference>
<organism evidence="16 17">
    <name type="scientific">Holdemania filiformis</name>
    <dbReference type="NCBI Taxonomy" id="61171"/>
    <lineage>
        <taxon>Bacteria</taxon>
        <taxon>Bacillati</taxon>
        <taxon>Bacillota</taxon>
        <taxon>Erysipelotrichia</taxon>
        <taxon>Erysipelotrichales</taxon>
        <taxon>Erysipelotrichaceae</taxon>
        <taxon>Holdemania</taxon>
    </lineage>
</organism>
<feature type="domain" description="HAMP" evidence="15">
    <location>
        <begin position="293"/>
        <end position="345"/>
    </location>
</feature>
<evidence type="ECO:0000259" key="15">
    <source>
        <dbReference type="PROSITE" id="PS50885"/>
    </source>
</evidence>
<dbReference type="PANTHER" id="PTHR34220:SF7">
    <property type="entry name" value="SENSOR HISTIDINE KINASE YPDA"/>
    <property type="match status" value="1"/>
</dbReference>
<dbReference type="PRINTS" id="PR00344">
    <property type="entry name" value="BCTRLSENSOR"/>
</dbReference>
<keyword evidence="5" id="KW-0597">Phosphoprotein</keyword>
<evidence type="ECO:0000256" key="10">
    <source>
        <dbReference type="ARBA" id="ARBA00023012"/>
    </source>
</evidence>
<dbReference type="InterPro" id="IPR004358">
    <property type="entry name" value="Sig_transdc_His_kin-like_C"/>
</dbReference>
<dbReference type="InterPro" id="IPR003660">
    <property type="entry name" value="HAMP_dom"/>
</dbReference>
<dbReference type="InterPro" id="IPR003594">
    <property type="entry name" value="HATPase_dom"/>
</dbReference>
<dbReference type="InterPro" id="IPR010559">
    <property type="entry name" value="Sig_transdc_His_kin_internal"/>
</dbReference>
<dbReference type="GO" id="GO:0000155">
    <property type="term" value="F:phosphorelay sensor kinase activity"/>
    <property type="evidence" value="ECO:0007669"/>
    <property type="project" value="InterPro"/>
</dbReference>
<keyword evidence="9 13" id="KW-1133">Transmembrane helix</keyword>
<feature type="transmembrane region" description="Helical" evidence="13">
    <location>
        <begin position="267"/>
        <end position="291"/>
    </location>
</feature>
<keyword evidence="7 13" id="KW-0812">Transmembrane</keyword>
<dbReference type="SMART" id="SM00387">
    <property type="entry name" value="HATPase_c"/>
    <property type="match status" value="1"/>
</dbReference>
<comment type="catalytic activity">
    <reaction evidence="1">
        <text>ATP + protein L-histidine = ADP + protein N-phospho-L-histidine.</text>
        <dbReference type="EC" id="2.7.13.3"/>
    </reaction>
</comment>
<dbReference type="InterPro" id="IPR050640">
    <property type="entry name" value="Bact_2-comp_sensor_kinase"/>
</dbReference>
<keyword evidence="8" id="KW-0418">Kinase</keyword>
<accession>A0A412G4E0</accession>
<evidence type="ECO:0000256" key="13">
    <source>
        <dbReference type="SAM" id="Phobius"/>
    </source>
</evidence>
<evidence type="ECO:0000256" key="3">
    <source>
        <dbReference type="ARBA" id="ARBA00012438"/>
    </source>
</evidence>
<evidence type="ECO:0000256" key="7">
    <source>
        <dbReference type="ARBA" id="ARBA00022692"/>
    </source>
</evidence>
<evidence type="ECO:0000256" key="5">
    <source>
        <dbReference type="ARBA" id="ARBA00022553"/>
    </source>
</evidence>
<proteinExistence type="predicted"/>
<dbReference type="RefSeq" id="WP_117894307.1">
    <property type="nucleotide sequence ID" value="NZ_CABJCV010000004.1"/>
</dbReference>
<dbReference type="SUPFAM" id="SSF55874">
    <property type="entry name" value="ATPase domain of HSP90 chaperone/DNA topoisomerase II/histidine kinase"/>
    <property type="match status" value="1"/>
</dbReference>
<evidence type="ECO:0000256" key="8">
    <source>
        <dbReference type="ARBA" id="ARBA00022777"/>
    </source>
</evidence>
<dbReference type="AlphaFoldDB" id="A0A412G4E0"/>
<dbReference type="SMART" id="SM00304">
    <property type="entry name" value="HAMP"/>
    <property type="match status" value="1"/>
</dbReference>
<dbReference type="PROSITE" id="PS50109">
    <property type="entry name" value="HIS_KIN"/>
    <property type="match status" value="1"/>
</dbReference>
<dbReference type="Gene3D" id="3.30.450.20">
    <property type="entry name" value="PAS domain"/>
    <property type="match status" value="1"/>
</dbReference>
<dbReference type="EMBL" id="QRUP01000004">
    <property type="protein sequence ID" value="RGR75579.1"/>
    <property type="molecule type" value="Genomic_DNA"/>
</dbReference>
<evidence type="ECO:0000256" key="4">
    <source>
        <dbReference type="ARBA" id="ARBA00022475"/>
    </source>
</evidence>
<evidence type="ECO:0000256" key="6">
    <source>
        <dbReference type="ARBA" id="ARBA00022679"/>
    </source>
</evidence>
<keyword evidence="12" id="KW-0175">Coiled coil</keyword>
<dbReference type="GO" id="GO:0005886">
    <property type="term" value="C:plasma membrane"/>
    <property type="evidence" value="ECO:0007669"/>
    <property type="project" value="UniProtKB-SubCell"/>
</dbReference>
<dbReference type="Pfam" id="PF06580">
    <property type="entry name" value="His_kinase"/>
    <property type="match status" value="1"/>
</dbReference>
<keyword evidence="6" id="KW-0808">Transferase</keyword>
<keyword evidence="17" id="KW-1185">Reference proteome</keyword>
<evidence type="ECO:0000256" key="1">
    <source>
        <dbReference type="ARBA" id="ARBA00000085"/>
    </source>
</evidence>
<dbReference type="InterPro" id="IPR005467">
    <property type="entry name" value="His_kinase_dom"/>
</dbReference>
<dbReference type="PANTHER" id="PTHR34220">
    <property type="entry name" value="SENSOR HISTIDINE KINASE YPDA"/>
    <property type="match status" value="1"/>
</dbReference>
<dbReference type="PROSITE" id="PS50885">
    <property type="entry name" value="HAMP"/>
    <property type="match status" value="1"/>
</dbReference>
<evidence type="ECO:0000259" key="14">
    <source>
        <dbReference type="PROSITE" id="PS50109"/>
    </source>
</evidence>
<dbReference type="SUPFAM" id="SSF158472">
    <property type="entry name" value="HAMP domain-like"/>
    <property type="match status" value="1"/>
</dbReference>
<sequence>MKFKTRMIVTFSALITAAFAVLMSLVYLTVSHANQQLVSSTSVQLFDAKAREAGDWLAQRVSELEIIALSPAVQSMDFDNIRPFVETLNADVGQRYGNQWGTFAIGMRDGIGWVAQDKTIDVSGRDYFERAMTGNEPFILSEPVTSKTDNAPIALICYPLRKDGVPYGFINGAIALNRLTELAQGIDFYDGVSWIMDSEGRNYTVLPEALSSAKLAQFAEHLKMDPPVSTRYVSDGSSFFYFTPIPMTEDWFLCTQVPRSVLMQNTYSLLGTLAMVWIVLLGVTIFAAILLSRTISRPLAQLCATMDQARTGDLSIRAEERGGDEIATLARSFNKLTAQIQRLMNQLIDQEKAKRRAELRILQAQINPHFLYNTLDMLHWMAYDHNDEDMLQLISTLSSFYRISLSRGDEFIPLPRELDHVRYYLEIQKMRFADQFDFTIEASPETQSLLMLKLLLQPLAENAVAHGIKPCPHPCTLSIQARRRGADVEIKVSDNGVGMDCETLGQLRRAFDTGKSSLGFGLVNVHQRIRLTYGKDYGLTLNSASGQGTVVTVRIPAIEEDHDVENIDLRR</sequence>
<dbReference type="EC" id="2.7.13.3" evidence="3"/>
<dbReference type="Gene3D" id="3.30.565.10">
    <property type="entry name" value="Histidine kinase-like ATPase, C-terminal domain"/>
    <property type="match status" value="1"/>
</dbReference>
<keyword evidence="10" id="KW-0902">Two-component regulatory system</keyword>
<evidence type="ECO:0000256" key="12">
    <source>
        <dbReference type="SAM" id="Coils"/>
    </source>
</evidence>
<evidence type="ECO:0000256" key="2">
    <source>
        <dbReference type="ARBA" id="ARBA00004651"/>
    </source>
</evidence>
<name>A0A412G4E0_9FIRM</name>
<feature type="coiled-coil region" evidence="12">
    <location>
        <begin position="326"/>
        <end position="360"/>
    </location>
</feature>
<evidence type="ECO:0000313" key="17">
    <source>
        <dbReference type="Proteomes" id="UP000284178"/>
    </source>
</evidence>
<protein>
    <recommendedName>
        <fullName evidence="3">histidine kinase</fullName>
        <ecNumber evidence="3">2.7.13.3</ecNumber>
    </recommendedName>
</protein>
<evidence type="ECO:0000313" key="16">
    <source>
        <dbReference type="EMBL" id="RGR75579.1"/>
    </source>
</evidence>
<evidence type="ECO:0000256" key="9">
    <source>
        <dbReference type="ARBA" id="ARBA00022989"/>
    </source>
</evidence>
<keyword evidence="4" id="KW-1003">Cell membrane</keyword>
<reference evidence="16 17" key="1">
    <citation type="submission" date="2018-08" db="EMBL/GenBank/DDBJ databases">
        <title>A genome reference for cultivated species of the human gut microbiota.</title>
        <authorList>
            <person name="Zou Y."/>
            <person name="Xue W."/>
            <person name="Luo G."/>
        </authorList>
    </citation>
    <scope>NUCLEOTIDE SEQUENCE [LARGE SCALE GENOMIC DNA]</scope>
    <source>
        <strain evidence="16 17">AF24-29</strain>
    </source>
</reference>
<evidence type="ECO:0000256" key="11">
    <source>
        <dbReference type="ARBA" id="ARBA00023136"/>
    </source>
</evidence>
<dbReference type="Pfam" id="PF02518">
    <property type="entry name" value="HATPase_c"/>
    <property type="match status" value="1"/>
</dbReference>
<comment type="subcellular location">
    <subcellularLocation>
        <location evidence="2">Cell membrane</location>
        <topology evidence="2">Multi-pass membrane protein</topology>
    </subcellularLocation>
</comment>
<dbReference type="InterPro" id="IPR033479">
    <property type="entry name" value="dCache_1"/>
</dbReference>
<keyword evidence="11 13" id="KW-0472">Membrane</keyword>
<dbReference type="Pfam" id="PF00672">
    <property type="entry name" value="HAMP"/>
    <property type="match status" value="1"/>
</dbReference>
<dbReference type="Pfam" id="PF02743">
    <property type="entry name" value="dCache_1"/>
    <property type="match status" value="1"/>
</dbReference>
<gene>
    <name evidence="16" type="ORF">DWY25_04920</name>
</gene>
<dbReference type="InterPro" id="IPR036890">
    <property type="entry name" value="HATPase_C_sf"/>
</dbReference>
<dbReference type="Gene3D" id="6.10.340.10">
    <property type="match status" value="1"/>
</dbReference>
<dbReference type="CDD" id="cd06225">
    <property type="entry name" value="HAMP"/>
    <property type="match status" value="1"/>
</dbReference>
<dbReference type="GeneID" id="83014746"/>
<comment type="caution">
    <text evidence="16">The sequence shown here is derived from an EMBL/GenBank/DDBJ whole genome shotgun (WGS) entry which is preliminary data.</text>
</comment>
<feature type="domain" description="Histidine kinase" evidence="14">
    <location>
        <begin position="452"/>
        <end position="559"/>
    </location>
</feature>